<keyword evidence="8" id="KW-1185">Reference proteome</keyword>
<reference evidence="7 8" key="1">
    <citation type="submission" date="2024-09" db="EMBL/GenBank/DDBJ databases">
        <title>Chromosome-scale assembly of Riccia sorocarpa.</title>
        <authorList>
            <person name="Paukszto L."/>
        </authorList>
    </citation>
    <scope>NUCLEOTIDE SEQUENCE [LARGE SCALE GENOMIC DNA]</scope>
    <source>
        <strain evidence="7">LP-2024</strain>
        <tissue evidence="7">Aerial parts of the thallus</tissue>
    </source>
</reference>
<sequence>MLLFLHLLRTDGARVGSYAPLQTSYAEILFNFRTGASLVVWFLGMSILYVSLSALVSQQWQIEATSNDNTSIRSIAHKLEDNFLKLEEEKSGTSGTQDWKLLARIRGSVRAAGGIPGSKLSDLERQEWQKQHSCEGREQLLGQWIRKENGSTDRETRRAMLRLFEEYSNLHRTCTQGGNMSYVSDLYKQRENGVTKCKFLVVEFGVYGIGNRMLWLISAYMYALLTQRVLLLDTRDTMHQVLCDPFPGSSWQLPRDFPYSSSRRWVTAEDFFRAWDAWEEGKEQEVQTEEREKENEEREYTVRDLERESREVEILIQARTGTRRSAGDWPDLGEDTGRRRSVLESHSRGAPPNFTSVQANEGWTPNARFFCSKTQERLDQVPWVSLSGGCLYFLPDLFAISTFRPVLESLFPRRDPLTHLLRQIAHPVDPIWNRVQAVQNAHFRDAKTVVGMQLRFRDGGGMYSSLNGVVNQKVMDCALERNLIPSNSFNTTYLKEFEQKGGPPVVIFIASLHRGLQNHLREYYAAILEWQQQKGKELLKLMQMSEYGFQAFDDLDGDFQAFAELLMLSLVDELFTSPQSTFGYVAQAYGGLRPLLIEFNPSNNANCQRGQSSDGCYHEGVTEYKCPSEPKLDGKSLTSVVPYLRPCQDFDGLQLVPPADEAADM</sequence>
<organism evidence="7 8">
    <name type="scientific">Riccia sorocarpa</name>
    <dbReference type="NCBI Taxonomy" id="122646"/>
    <lineage>
        <taxon>Eukaryota</taxon>
        <taxon>Viridiplantae</taxon>
        <taxon>Streptophyta</taxon>
        <taxon>Embryophyta</taxon>
        <taxon>Marchantiophyta</taxon>
        <taxon>Marchantiopsida</taxon>
        <taxon>Marchantiidae</taxon>
        <taxon>Marchantiales</taxon>
        <taxon>Ricciaceae</taxon>
        <taxon>Riccia</taxon>
    </lineage>
</organism>
<keyword evidence="5" id="KW-0961">Cell wall biogenesis/degradation</keyword>
<dbReference type="Pfam" id="PF03254">
    <property type="entry name" value="XG_FTase"/>
    <property type="match status" value="2"/>
</dbReference>
<evidence type="ECO:0000313" key="7">
    <source>
        <dbReference type="EMBL" id="KAL3690644.1"/>
    </source>
</evidence>
<keyword evidence="3" id="KW-0808">Transferase</keyword>
<evidence type="ECO:0000256" key="1">
    <source>
        <dbReference type="ARBA" id="ARBA00010481"/>
    </source>
</evidence>
<accession>A0ABD3HJT2</accession>
<evidence type="ECO:0000256" key="3">
    <source>
        <dbReference type="ARBA" id="ARBA00022679"/>
    </source>
</evidence>
<dbReference type="GO" id="GO:0016757">
    <property type="term" value="F:glycosyltransferase activity"/>
    <property type="evidence" value="ECO:0007669"/>
    <property type="project" value="UniProtKB-KW"/>
</dbReference>
<dbReference type="EMBL" id="JBJQOH010000003">
    <property type="protein sequence ID" value="KAL3690644.1"/>
    <property type="molecule type" value="Genomic_DNA"/>
</dbReference>
<name>A0ABD3HJT2_9MARC</name>
<keyword evidence="4" id="KW-0325">Glycoprotein</keyword>
<evidence type="ECO:0000313" key="8">
    <source>
        <dbReference type="Proteomes" id="UP001633002"/>
    </source>
</evidence>
<evidence type="ECO:0000256" key="5">
    <source>
        <dbReference type="ARBA" id="ARBA00023316"/>
    </source>
</evidence>
<dbReference type="GO" id="GO:0071555">
    <property type="term" value="P:cell wall organization"/>
    <property type="evidence" value="ECO:0007669"/>
    <property type="project" value="UniProtKB-KW"/>
</dbReference>
<comment type="caution">
    <text evidence="7">The sequence shown here is derived from an EMBL/GenBank/DDBJ whole genome shotgun (WGS) entry which is preliminary data.</text>
</comment>
<dbReference type="PANTHER" id="PTHR31889">
    <property type="entry name" value="FUCOSYLTRANSFERASE 2-RELATED"/>
    <property type="match status" value="1"/>
</dbReference>
<feature type="region of interest" description="Disordered" evidence="6">
    <location>
        <begin position="324"/>
        <end position="358"/>
    </location>
</feature>
<dbReference type="InterPro" id="IPR004938">
    <property type="entry name" value="XG_FTase"/>
</dbReference>
<feature type="compositionally biased region" description="Basic and acidic residues" evidence="6">
    <location>
        <begin position="335"/>
        <end position="347"/>
    </location>
</feature>
<proteinExistence type="inferred from homology"/>
<dbReference type="AlphaFoldDB" id="A0ABD3HJT2"/>
<evidence type="ECO:0000256" key="6">
    <source>
        <dbReference type="SAM" id="MobiDB-lite"/>
    </source>
</evidence>
<gene>
    <name evidence="7" type="ORF">R1sor_004295</name>
</gene>
<protein>
    <recommendedName>
        <fullName evidence="9">Fucosyltransferase</fullName>
    </recommendedName>
</protein>
<evidence type="ECO:0008006" key="9">
    <source>
        <dbReference type="Google" id="ProtNLM"/>
    </source>
</evidence>
<dbReference type="Proteomes" id="UP001633002">
    <property type="component" value="Unassembled WGS sequence"/>
</dbReference>
<evidence type="ECO:0000256" key="2">
    <source>
        <dbReference type="ARBA" id="ARBA00022676"/>
    </source>
</evidence>
<comment type="similarity">
    <text evidence="1">Belongs to the glycosyltransferase 37 family.</text>
</comment>
<dbReference type="Gene3D" id="3.40.50.11340">
    <property type="match status" value="1"/>
</dbReference>
<evidence type="ECO:0000256" key="4">
    <source>
        <dbReference type="ARBA" id="ARBA00023180"/>
    </source>
</evidence>
<dbReference type="PANTHER" id="PTHR31889:SF86">
    <property type="entry name" value="FUCOSYLTRANSFERASE"/>
    <property type="match status" value="1"/>
</dbReference>
<keyword evidence="2" id="KW-0328">Glycosyltransferase</keyword>